<evidence type="ECO:0000313" key="14">
    <source>
        <dbReference type="Proteomes" id="UP001549110"/>
    </source>
</evidence>
<proteinExistence type="inferred from homology"/>
<evidence type="ECO:0000256" key="1">
    <source>
        <dbReference type="ARBA" id="ARBA00022475"/>
    </source>
</evidence>
<comment type="caution">
    <text evidence="13">The sequence shown here is derived from an EMBL/GenBank/DDBJ whole genome shotgun (WGS) entry which is preliminary data.</text>
</comment>
<dbReference type="GO" id="GO:0016757">
    <property type="term" value="F:glycosyltransferase activity"/>
    <property type="evidence" value="ECO:0007669"/>
    <property type="project" value="UniProtKB-KW"/>
</dbReference>
<feature type="domain" description="Glycosyltransferase family 28 N-terminal" evidence="11">
    <location>
        <begin position="6"/>
        <end position="141"/>
    </location>
</feature>
<feature type="domain" description="Glycosyl transferase family 28 C-terminal" evidence="12">
    <location>
        <begin position="188"/>
        <end position="354"/>
    </location>
</feature>
<evidence type="ECO:0000256" key="2">
    <source>
        <dbReference type="ARBA" id="ARBA00022618"/>
    </source>
</evidence>
<evidence type="ECO:0000256" key="8">
    <source>
        <dbReference type="ARBA" id="ARBA00023306"/>
    </source>
</evidence>
<comment type="similarity">
    <text evidence="10">Belongs to the glycosyltransferase 28 family. MurG subfamily.</text>
</comment>
<keyword evidence="5 10" id="KW-0133">Cell shape</keyword>
<reference evidence="13 14" key="1">
    <citation type="submission" date="2024-06" db="EMBL/GenBank/DDBJ databases">
        <title>Genomic Encyclopedia of Type Strains, Phase IV (KMG-IV): sequencing the most valuable type-strain genomes for metagenomic binning, comparative biology and taxonomic classification.</title>
        <authorList>
            <person name="Goeker M."/>
        </authorList>
    </citation>
    <scope>NUCLEOTIDE SEQUENCE [LARGE SCALE GENOMIC DNA]</scope>
    <source>
        <strain evidence="13 14">DSM 17809</strain>
    </source>
</reference>
<dbReference type="Pfam" id="PF03033">
    <property type="entry name" value="Glyco_transf_28"/>
    <property type="match status" value="1"/>
</dbReference>
<evidence type="ECO:0000256" key="10">
    <source>
        <dbReference type="HAMAP-Rule" id="MF_00033"/>
    </source>
</evidence>
<name>A0ABV2EDS2_9CAUL</name>
<evidence type="ECO:0000256" key="9">
    <source>
        <dbReference type="ARBA" id="ARBA00023316"/>
    </source>
</evidence>
<dbReference type="Gene3D" id="3.40.50.2000">
    <property type="entry name" value="Glycogen Phosphorylase B"/>
    <property type="match status" value="2"/>
</dbReference>
<keyword evidence="3 10" id="KW-0328">Glycosyltransferase</keyword>
<dbReference type="InterPro" id="IPR006009">
    <property type="entry name" value="GlcNAc_MurG"/>
</dbReference>
<dbReference type="RefSeq" id="WP_331927939.1">
    <property type="nucleotide sequence ID" value="NZ_JBEPLU010000001.1"/>
</dbReference>
<dbReference type="NCBIfam" id="TIGR01133">
    <property type="entry name" value="murG"/>
    <property type="match status" value="1"/>
</dbReference>
<keyword evidence="7 10" id="KW-0472">Membrane</keyword>
<protein>
    <recommendedName>
        <fullName evidence="10">UDP-N-acetylglucosamine--N-acetylmuramyl-(pentapeptide) pyrophosphoryl-undecaprenol N-acetylglucosamine transferase</fullName>
        <ecNumber evidence="10">2.4.1.227</ecNumber>
    </recommendedName>
    <alternativeName>
        <fullName evidence="10">Undecaprenyl-PP-MurNAc-pentapeptide-UDPGlcNAc GlcNAc transferase</fullName>
    </alternativeName>
</protein>
<dbReference type="SUPFAM" id="SSF53756">
    <property type="entry name" value="UDP-Glycosyltransferase/glycogen phosphorylase"/>
    <property type="match status" value="1"/>
</dbReference>
<accession>A0ABV2EDS2</accession>
<comment type="function">
    <text evidence="10">Cell wall formation. Catalyzes the transfer of a GlcNAc subunit on undecaprenyl-pyrophosphoryl-MurNAc-pentapeptide (lipid intermediate I) to form undecaprenyl-pyrophosphoryl-MurNAc-(pentapeptide)GlcNAc (lipid intermediate II).</text>
</comment>
<comment type="pathway">
    <text evidence="10">Cell wall biogenesis; peptidoglycan biosynthesis.</text>
</comment>
<keyword evidence="4 10" id="KW-0808">Transferase</keyword>
<dbReference type="PANTHER" id="PTHR21015">
    <property type="entry name" value="UDP-N-ACETYLGLUCOSAMINE--N-ACETYLMURAMYL-(PENTAPEPTIDE) PYROPHOSPHORYL-UNDECAPRENOL N-ACETYLGLUCOSAMINE TRANSFERASE 1"/>
    <property type="match status" value="1"/>
</dbReference>
<evidence type="ECO:0000256" key="7">
    <source>
        <dbReference type="ARBA" id="ARBA00023136"/>
    </source>
</evidence>
<keyword evidence="9 10" id="KW-0961">Cell wall biogenesis/degradation</keyword>
<sequence>MRKIAVVAAGGTGGHLFPAQALAEALIARGWKIVLASDERAAAFAENFPAEERIGLSARTFRRGDPISMAQAGIAIVRGVLQARDAFNRIDPAVVVGFGGYPSVPGLLAGITQGRPTLLHEQNAVMGRANRRLASHVRAVACAFPVLQKAPGRVAEHAIVVGNPVRPEIRALADLPYTPPTPDGPIRLLITGGSQGARLLSELMPVAIRKLPEGLRQRLKVQQQTRKESMDNARRIYADAMVEAEIAPFFRDMASRLRDAHLVIGRSGAGSVCEFAVAGKPAILIPLAIALDDDQGQNARVLAEAGGAEVARESQLTVEAMAGALEKLLSNPDRLARMAAGSRSIAKPDAAERLADLVERTAAQR</sequence>
<evidence type="ECO:0000256" key="5">
    <source>
        <dbReference type="ARBA" id="ARBA00022960"/>
    </source>
</evidence>
<evidence type="ECO:0000259" key="12">
    <source>
        <dbReference type="Pfam" id="PF04101"/>
    </source>
</evidence>
<dbReference type="Proteomes" id="UP001549110">
    <property type="component" value="Unassembled WGS sequence"/>
</dbReference>
<evidence type="ECO:0000259" key="11">
    <source>
        <dbReference type="Pfam" id="PF03033"/>
    </source>
</evidence>
<dbReference type="EC" id="2.4.1.227" evidence="10"/>
<dbReference type="Pfam" id="PF04101">
    <property type="entry name" value="Glyco_tran_28_C"/>
    <property type="match status" value="1"/>
</dbReference>
<evidence type="ECO:0000256" key="3">
    <source>
        <dbReference type="ARBA" id="ARBA00022676"/>
    </source>
</evidence>
<keyword evidence="6 10" id="KW-0573">Peptidoglycan synthesis</keyword>
<comment type="catalytic activity">
    <reaction evidence="10">
        <text>di-trans,octa-cis-undecaprenyl diphospho-N-acetyl-alpha-D-muramoyl-L-alanyl-D-glutamyl-meso-2,6-diaminopimeloyl-D-alanyl-D-alanine + UDP-N-acetyl-alpha-D-glucosamine = di-trans,octa-cis-undecaprenyl diphospho-[N-acetyl-alpha-D-glucosaminyl-(1-&gt;4)]-N-acetyl-alpha-D-muramoyl-L-alanyl-D-glutamyl-meso-2,6-diaminopimeloyl-D-alanyl-D-alanine + UDP + H(+)</text>
        <dbReference type="Rhea" id="RHEA:31227"/>
        <dbReference type="ChEBI" id="CHEBI:15378"/>
        <dbReference type="ChEBI" id="CHEBI:57705"/>
        <dbReference type="ChEBI" id="CHEBI:58223"/>
        <dbReference type="ChEBI" id="CHEBI:61387"/>
        <dbReference type="ChEBI" id="CHEBI:61388"/>
        <dbReference type="EC" id="2.4.1.227"/>
    </reaction>
</comment>
<comment type="subcellular location">
    <subcellularLocation>
        <location evidence="10">Cell membrane</location>
        <topology evidence="10">Peripheral membrane protein</topology>
        <orientation evidence="10">Cytoplasmic side</orientation>
    </subcellularLocation>
</comment>
<feature type="binding site" evidence="10">
    <location>
        <position position="194"/>
    </location>
    <ligand>
        <name>UDP-N-acetyl-alpha-D-glucosamine</name>
        <dbReference type="ChEBI" id="CHEBI:57705"/>
    </ligand>
</feature>
<keyword evidence="1 10" id="KW-1003">Cell membrane</keyword>
<keyword evidence="2 10" id="KW-0132">Cell division</keyword>
<feature type="binding site" evidence="10">
    <location>
        <position position="166"/>
    </location>
    <ligand>
        <name>UDP-N-acetyl-alpha-D-glucosamine</name>
        <dbReference type="ChEBI" id="CHEBI:57705"/>
    </ligand>
</feature>
<organism evidence="13 14">
    <name type="scientific">Phenylobacterium koreense</name>
    <dbReference type="NCBI Taxonomy" id="266125"/>
    <lineage>
        <taxon>Bacteria</taxon>
        <taxon>Pseudomonadati</taxon>
        <taxon>Pseudomonadota</taxon>
        <taxon>Alphaproteobacteria</taxon>
        <taxon>Caulobacterales</taxon>
        <taxon>Caulobacteraceae</taxon>
        <taxon>Phenylobacterium</taxon>
    </lineage>
</organism>
<feature type="binding site" evidence="10">
    <location>
        <position position="295"/>
    </location>
    <ligand>
        <name>UDP-N-acetyl-alpha-D-glucosamine</name>
        <dbReference type="ChEBI" id="CHEBI:57705"/>
    </ligand>
</feature>
<dbReference type="EMBL" id="JBEPLU010000001">
    <property type="protein sequence ID" value="MET3525170.1"/>
    <property type="molecule type" value="Genomic_DNA"/>
</dbReference>
<dbReference type="CDD" id="cd03785">
    <property type="entry name" value="GT28_MurG"/>
    <property type="match status" value="1"/>
</dbReference>
<evidence type="ECO:0000256" key="4">
    <source>
        <dbReference type="ARBA" id="ARBA00022679"/>
    </source>
</evidence>
<dbReference type="PANTHER" id="PTHR21015:SF22">
    <property type="entry name" value="GLYCOSYLTRANSFERASE"/>
    <property type="match status" value="1"/>
</dbReference>
<keyword evidence="8 10" id="KW-0131">Cell cycle</keyword>
<comment type="caution">
    <text evidence="10">Lacks conserved residue(s) required for the propagation of feature annotation.</text>
</comment>
<feature type="binding site" evidence="10">
    <location>
        <begin position="12"/>
        <end position="14"/>
    </location>
    <ligand>
        <name>UDP-N-acetyl-alpha-D-glucosamine</name>
        <dbReference type="ChEBI" id="CHEBI:57705"/>
    </ligand>
</feature>
<dbReference type="InterPro" id="IPR007235">
    <property type="entry name" value="Glyco_trans_28_C"/>
</dbReference>
<evidence type="ECO:0000256" key="6">
    <source>
        <dbReference type="ARBA" id="ARBA00022984"/>
    </source>
</evidence>
<feature type="binding site" evidence="10">
    <location>
        <position position="123"/>
    </location>
    <ligand>
        <name>UDP-N-acetyl-alpha-D-glucosamine</name>
        <dbReference type="ChEBI" id="CHEBI:57705"/>
    </ligand>
</feature>
<keyword evidence="14" id="KW-1185">Reference proteome</keyword>
<evidence type="ECO:0000313" key="13">
    <source>
        <dbReference type="EMBL" id="MET3525170.1"/>
    </source>
</evidence>
<gene>
    <name evidence="10" type="primary">murG</name>
    <name evidence="13" type="ORF">ABID41_000265</name>
</gene>
<dbReference type="HAMAP" id="MF_00033">
    <property type="entry name" value="MurG"/>
    <property type="match status" value="1"/>
</dbReference>
<dbReference type="InterPro" id="IPR004276">
    <property type="entry name" value="GlycoTrans_28_N"/>
</dbReference>